<dbReference type="AlphaFoldDB" id="A0A382DMR5"/>
<proteinExistence type="predicted"/>
<dbReference type="Gene3D" id="3.40.50.300">
    <property type="entry name" value="P-loop containing nucleotide triphosphate hydrolases"/>
    <property type="match status" value="1"/>
</dbReference>
<dbReference type="EMBL" id="UINC01039842">
    <property type="protein sequence ID" value="SVB38907.1"/>
    <property type="molecule type" value="Genomic_DNA"/>
</dbReference>
<protein>
    <recommendedName>
        <fullName evidence="2">DNA polymerase III subunit delta</fullName>
    </recommendedName>
</protein>
<organism evidence="1">
    <name type="scientific">marine metagenome</name>
    <dbReference type="NCBI Taxonomy" id="408172"/>
    <lineage>
        <taxon>unclassified sequences</taxon>
        <taxon>metagenomes</taxon>
        <taxon>ecological metagenomes</taxon>
    </lineage>
</organism>
<dbReference type="InterPro" id="IPR027417">
    <property type="entry name" value="P-loop_NTPase"/>
</dbReference>
<dbReference type="Pfam" id="PF13177">
    <property type="entry name" value="DNA_pol3_delta2"/>
    <property type="match status" value="1"/>
</dbReference>
<name>A0A382DMR5_9ZZZZ</name>
<dbReference type="SUPFAM" id="SSF52540">
    <property type="entry name" value="P-loop containing nucleoside triphosphate hydrolases"/>
    <property type="match status" value="1"/>
</dbReference>
<feature type="non-terminal residue" evidence="1">
    <location>
        <position position="99"/>
    </location>
</feature>
<evidence type="ECO:0008006" key="2">
    <source>
        <dbReference type="Google" id="ProtNLM"/>
    </source>
</evidence>
<sequence length="99" mass="10708">MLDTIQRDGKLSHGWLLAGPAGIGKINLALVMAHHLLSRSIELPDHLDSATALAAMDVRHEPADHHQDLHWVFPEEGKQGIAVSAIRALIGDLSLTSHT</sequence>
<evidence type="ECO:0000313" key="1">
    <source>
        <dbReference type="EMBL" id="SVB38907.1"/>
    </source>
</evidence>
<reference evidence="1" key="1">
    <citation type="submission" date="2018-05" db="EMBL/GenBank/DDBJ databases">
        <authorList>
            <person name="Lanie J.A."/>
            <person name="Ng W.-L."/>
            <person name="Kazmierczak K.M."/>
            <person name="Andrzejewski T.M."/>
            <person name="Davidsen T.M."/>
            <person name="Wayne K.J."/>
            <person name="Tettelin H."/>
            <person name="Glass J.I."/>
            <person name="Rusch D."/>
            <person name="Podicherti R."/>
            <person name="Tsui H.-C.T."/>
            <person name="Winkler M.E."/>
        </authorList>
    </citation>
    <scope>NUCLEOTIDE SEQUENCE</scope>
</reference>
<gene>
    <name evidence="1" type="ORF">METZ01_LOCUS191761</name>
</gene>
<accession>A0A382DMR5</accession>